<dbReference type="EMBL" id="CAJNNV010000817">
    <property type="protein sequence ID" value="CAE8583646.1"/>
    <property type="molecule type" value="Genomic_DNA"/>
</dbReference>
<accession>A0A813DDJ9</accession>
<name>A0A813DDJ9_POLGL</name>
<reference evidence="1" key="1">
    <citation type="submission" date="2021-02" db="EMBL/GenBank/DDBJ databases">
        <authorList>
            <person name="Dougan E. K."/>
            <person name="Rhodes N."/>
            <person name="Thang M."/>
            <person name="Chan C."/>
        </authorList>
    </citation>
    <scope>NUCLEOTIDE SEQUENCE</scope>
</reference>
<evidence type="ECO:0000313" key="2">
    <source>
        <dbReference type="Proteomes" id="UP000654075"/>
    </source>
</evidence>
<evidence type="ECO:0000313" key="1">
    <source>
        <dbReference type="EMBL" id="CAE8583646.1"/>
    </source>
</evidence>
<sequence length="236" mass="24172">MIDTACSGNSRHVCLDASLKPRLAALESAIGCLYCGVAEDVHTTQRLAPRIASLERAVVGQGGTSSASHGLLPRTAALEQELIVLAKELDVLERDVCSAPSARGPLGERLSALGQLLLGGGGLPAGSGLASYLAQLRRQAEEVLVRTAAIEEGVLGRRWVSGSVEARMEALENAIGFGLDASASSHVIGGAGLRGQGGRAAVSSSRGPLIPRAVALEAEAAASGKFHRSTDLLGKH</sequence>
<protein>
    <submittedName>
        <fullName evidence="1">Uncharacterized protein</fullName>
    </submittedName>
</protein>
<keyword evidence="2" id="KW-1185">Reference proteome</keyword>
<organism evidence="1 2">
    <name type="scientific">Polarella glacialis</name>
    <name type="common">Dinoflagellate</name>
    <dbReference type="NCBI Taxonomy" id="89957"/>
    <lineage>
        <taxon>Eukaryota</taxon>
        <taxon>Sar</taxon>
        <taxon>Alveolata</taxon>
        <taxon>Dinophyceae</taxon>
        <taxon>Suessiales</taxon>
        <taxon>Suessiaceae</taxon>
        <taxon>Polarella</taxon>
    </lineage>
</organism>
<dbReference type="Proteomes" id="UP000654075">
    <property type="component" value="Unassembled WGS sequence"/>
</dbReference>
<proteinExistence type="predicted"/>
<comment type="caution">
    <text evidence="1">The sequence shown here is derived from an EMBL/GenBank/DDBJ whole genome shotgun (WGS) entry which is preliminary data.</text>
</comment>
<dbReference type="AlphaFoldDB" id="A0A813DDJ9"/>
<gene>
    <name evidence="1" type="ORF">PGLA1383_LOCUS2602</name>
</gene>